<dbReference type="PANTHER" id="PTHR38009:SF1">
    <property type="entry name" value="CONSERVED HYPOTHETICAL PHAGE TAIL PROTEIN"/>
    <property type="match status" value="1"/>
</dbReference>
<dbReference type="EMBL" id="FRDM01000021">
    <property type="protein sequence ID" value="SHN83708.1"/>
    <property type="molecule type" value="Genomic_DNA"/>
</dbReference>
<dbReference type="InterPro" id="IPR010667">
    <property type="entry name" value="Phage_T4_Gp19"/>
</dbReference>
<dbReference type="InterPro" id="IPR011747">
    <property type="entry name" value="CHP02241"/>
</dbReference>
<name>A0A1M7UL75_9ACTN</name>
<reference evidence="2 3" key="1">
    <citation type="submission" date="2016-12" db="EMBL/GenBank/DDBJ databases">
        <authorList>
            <person name="Song W.-J."/>
            <person name="Kurnit D.M."/>
        </authorList>
    </citation>
    <scope>NUCLEOTIDE SEQUENCE [LARGE SCALE GENOMIC DNA]</scope>
    <source>
        <strain evidence="2 3">DSM 43162</strain>
    </source>
</reference>
<proteinExistence type="predicted"/>
<evidence type="ECO:0000256" key="1">
    <source>
        <dbReference type="SAM" id="MobiDB-lite"/>
    </source>
</evidence>
<organism evidence="2 3">
    <name type="scientific">Geodermatophilus obscurus</name>
    <dbReference type="NCBI Taxonomy" id="1861"/>
    <lineage>
        <taxon>Bacteria</taxon>
        <taxon>Bacillati</taxon>
        <taxon>Actinomycetota</taxon>
        <taxon>Actinomycetes</taxon>
        <taxon>Geodermatophilales</taxon>
        <taxon>Geodermatophilaceae</taxon>
        <taxon>Geodermatophilus</taxon>
    </lineage>
</organism>
<dbReference type="RefSeq" id="WP_072919932.1">
    <property type="nucleotide sequence ID" value="NZ_FRDM01000021.1"/>
</dbReference>
<gene>
    <name evidence="2" type="ORF">SAMN05660350_03473</name>
</gene>
<sequence>MTELFARTFRFRVTLSPSPPVPPPPGARPAPAAGPPLGNGAFQECSGLDLEMDVGEYVEGGRNNGVVQRAGRAKVARIVLRRGMLHPAGGSVDPALWRWFQDVVDGVRPLRRYDGTVEVLDEDRAAVVTWTFVRGLPAKVVGPQLNARTGEVAVEELQIAHEGLRLELR</sequence>
<feature type="region of interest" description="Disordered" evidence="1">
    <location>
        <begin position="15"/>
        <end position="35"/>
    </location>
</feature>
<accession>A0A1M7UL75</accession>
<dbReference type="PANTHER" id="PTHR38009">
    <property type="entry name" value="CONSERVED HYPOTHETICAL PHAGE TAIL PROTEIN"/>
    <property type="match status" value="1"/>
</dbReference>
<dbReference type="AlphaFoldDB" id="A0A1M7UL75"/>
<evidence type="ECO:0000313" key="2">
    <source>
        <dbReference type="EMBL" id="SHN83708.1"/>
    </source>
</evidence>
<dbReference type="Pfam" id="PF06841">
    <property type="entry name" value="Phage_T4_gp19"/>
    <property type="match status" value="1"/>
</dbReference>
<feature type="compositionally biased region" description="Pro residues" evidence="1">
    <location>
        <begin position="17"/>
        <end position="34"/>
    </location>
</feature>
<evidence type="ECO:0000313" key="3">
    <source>
        <dbReference type="Proteomes" id="UP000184428"/>
    </source>
</evidence>
<dbReference type="Proteomes" id="UP000184428">
    <property type="component" value="Unassembled WGS sequence"/>
</dbReference>
<dbReference type="GO" id="GO:0005198">
    <property type="term" value="F:structural molecule activity"/>
    <property type="evidence" value="ECO:0007669"/>
    <property type="project" value="InterPro"/>
</dbReference>
<dbReference type="NCBIfam" id="TIGR02241">
    <property type="entry name" value="conserved hypothetical phage tail region protein"/>
    <property type="match status" value="1"/>
</dbReference>
<protein>
    <submittedName>
        <fullName evidence="2">Conserved hypothetical phage tail region protein</fullName>
    </submittedName>
</protein>